<keyword evidence="2" id="KW-1185">Reference proteome</keyword>
<sequence length="100" mass="11313">MPDSGTSQTEQSSSRQPWFFEELQIDIDQFDPMHYRDLVEVSDSLMAGYARFIRQGLPGEMVGAAMLGATVNLYDIFEMRDSLPHLLRSLADRIEQAALS</sequence>
<organism evidence="1 2">
    <name type="scientific">Altererythrobacter arenosus</name>
    <dbReference type="NCBI Taxonomy" id="3032592"/>
    <lineage>
        <taxon>Bacteria</taxon>
        <taxon>Pseudomonadati</taxon>
        <taxon>Pseudomonadota</taxon>
        <taxon>Alphaproteobacteria</taxon>
        <taxon>Sphingomonadales</taxon>
        <taxon>Erythrobacteraceae</taxon>
        <taxon>Altererythrobacter</taxon>
    </lineage>
</organism>
<evidence type="ECO:0000313" key="2">
    <source>
        <dbReference type="Proteomes" id="UP001215827"/>
    </source>
</evidence>
<dbReference type="Proteomes" id="UP001215827">
    <property type="component" value="Chromosome"/>
</dbReference>
<proteinExistence type="predicted"/>
<evidence type="ECO:0000313" key="1">
    <source>
        <dbReference type="EMBL" id="WFL75957.1"/>
    </source>
</evidence>
<dbReference type="RefSeq" id="WP_278014725.1">
    <property type="nucleotide sequence ID" value="NZ_CP121106.1"/>
</dbReference>
<accession>A0ABY8FLQ4</accession>
<gene>
    <name evidence="1" type="ORF">P7228_08020</name>
</gene>
<name>A0ABY8FLQ4_9SPHN</name>
<protein>
    <submittedName>
        <fullName evidence="1">Uncharacterized protein</fullName>
    </submittedName>
</protein>
<reference evidence="1 2" key="1">
    <citation type="submission" date="2023-03" db="EMBL/GenBank/DDBJ databases">
        <title>Altererythrobacter sp. CAU 1644 isolated from sand.</title>
        <authorList>
            <person name="Kim W."/>
        </authorList>
    </citation>
    <scope>NUCLEOTIDE SEQUENCE [LARGE SCALE GENOMIC DNA]</scope>
    <source>
        <strain evidence="1 2">CAU 1644</strain>
    </source>
</reference>
<dbReference type="EMBL" id="CP121106">
    <property type="protein sequence ID" value="WFL75957.1"/>
    <property type="molecule type" value="Genomic_DNA"/>
</dbReference>